<keyword evidence="8" id="KW-0539">Nucleus</keyword>
<sequence length="315" mass="35134">MKMKISDDNVTSMVCAKNFTENSDQINHINYTPDGSLLVTSSADDSIIVYDCNSGNKHRSVNSKKYGVDLIHFAHTKTDAIHASTKIDNTIRYLSLYDNKYLRYFAGHSKKVVTLCMSPLDDLFLSGSMDKTIRLWDLKSSNCQGLMQLVSRPIAAFDPEGLIFGAGIGNDVIKLYDLRSFDKGPFNTFKINDTGLNCNWTGMKFSPDGKSILIMTDGGMLRLVDAYYGNVTHTLSHENPKNVNFVATFSPDAKYIFCGSSNGKIICWSTESGRKIREIPTSHSGNIEQVAFNPKYFMLASACTQLKFWIPSVDE</sequence>
<dbReference type="PROSITE" id="PS50082">
    <property type="entry name" value="WD_REPEATS_2"/>
    <property type="match status" value="2"/>
</dbReference>
<evidence type="ECO:0000256" key="3">
    <source>
        <dbReference type="ARBA" id="ARBA00022472"/>
    </source>
</evidence>
<evidence type="ECO:0000256" key="8">
    <source>
        <dbReference type="ARBA" id="ARBA00023242"/>
    </source>
</evidence>
<feature type="repeat" description="WD" evidence="9">
    <location>
        <begin position="105"/>
        <end position="146"/>
    </location>
</feature>
<dbReference type="FunFam" id="2.130.10.10:FF:000065">
    <property type="entry name" value="WD repeat-containing protein 82"/>
    <property type="match status" value="1"/>
</dbReference>
<name>A0ABD2IKX7_HETSC</name>
<keyword evidence="3" id="KW-0806">Transcription termination</keyword>
<dbReference type="PROSITE" id="PS50294">
    <property type="entry name" value="WD_REPEATS_REGION"/>
    <property type="match status" value="2"/>
</dbReference>
<dbReference type="SUPFAM" id="SSF50978">
    <property type="entry name" value="WD40 repeat-like"/>
    <property type="match status" value="1"/>
</dbReference>
<dbReference type="GO" id="GO:0005634">
    <property type="term" value="C:nucleus"/>
    <property type="evidence" value="ECO:0007669"/>
    <property type="project" value="UniProtKB-SubCell"/>
</dbReference>
<comment type="subcellular location">
    <subcellularLocation>
        <location evidence="1">Nucleus</location>
    </subcellularLocation>
</comment>
<feature type="repeat" description="WD" evidence="9">
    <location>
        <begin position="19"/>
        <end position="60"/>
    </location>
</feature>
<keyword evidence="7" id="KW-0804">Transcription</keyword>
<dbReference type="AlphaFoldDB" id="A0ABD2IKX7"/>
<dbReference type="PANTHER" id="PTHR19861:SF0">
    <property type="entry name" value="WD REPEAT-CONTAINING PROTEIN 82"/>
    <property type="match status" value="1"/>
</dbReference>
<dbReference type="EMBL" id="JBICCN010000300">
    <property type="protein sequence ID" value="KAL3079801.1"/>
    <property type="molecule type" value="Genomic_DNA"/>
</dbReference>
<dbReference type="Gene3D" id="2.130.10.10">
    <property type="entry name" value="YVTN repeat-like/Quinoprotein amine dehydrogenase"/>
    <property type="match status" value="1"/>
</dbReference>
<evidence type="ECO:0000256" key="2">
    <source>
        <dbReference type="ARBA" id="ARBA00005616"/>
    </source>
</evidence>
<keyword evidence="5" id="KW-0677">Repeat</keyword>
<evidence type="ECO:0000313" key="10">
    <source>
        <dbReference type="EMBL" id="KAL3079801.1"/>
    </source>
</evidence>
<keyword evidence="4 9" id="KW-0853">WD repeat</keyword>
<evidence type="ECO:0000256" key="1">
    <source>
        <dbReference type="ARBA" id="ARBA00004123"/>
    </source>
</evidence>
<accession>A0ABD2IKX7</accession>
<dbReference type="Pfam" id="PF00400">
    <property type="entry name" value="WD40"/>
    <property type="match status" value="3"/>
</dbReference>
<evidence type="ECO:0000256" key="9">
    <source>
        <dbReference type="PROSITE-ProRule" id="PRU00221"/>
    </source>
</evidence>
<dbReference type="GO" id="GO:0006353">
    <property type="term" value="P:DNA-templated transcription termination"/>
    <property type="evidence" value="ECO:0007669"/>
    <property type="project" value="UniProtKB-KW"/>
</dbReference>
<protein>
    <submittedName>
        <fullName evidence="10">Uncharacterized protein</fullName>
    </submittedName>
</protein>
<dbReference type="InterPro" id="IPR036322">
    <property type="entry name" value="WD40_repeat_dom_sf"/>
</dbReference>
<comment type="similarity">
    <text evidence="2">Belongs to the WD repeat SWD2 family.</text>
</comment>
<keyword evidence="6" id="KW-0805">Transcription regulation</keyword>
<organism evidence="10 11">
    <name type="scientific">Heterodera schachtii</name>
    <name type="common">Sugarbeet cyst nematode worm</name>
    <name type="synonym">Tylenchus schachtii</name>
    <dbReference type="NCBI Taxonomy" id="97005"/>
    <lineage>
        <taxon>Eukaryota</taxon>
        <taxon>Metazoa</taxon>
        <taxon>Ecdysozoa</taxon>
        <taxon>Nematoda</taxon>
        <taxon>Chromadorea</taxon>
        <taxon>Rhabditida</taxon>
        <taxon>Tylenchina</taxon>
        <taxon>Tylenchomorpha</taxon>
        <taxon>Tylenchoidea</taxon>
        <taxon>Heteroderidae</taxon>
        <taxon>Heteroderinae</taxon>
        <taxon>Heterodera</taxon>
    </lineage>
</organism>
<evidence type="ECO:0000256" key="5">
    <source>
        <dbReference type="ARBA" id="ARBA00022737"/>
    </source>
</evidence>
<dbReference type="GO" id="GO:0032785">
    <property type="term" value="P:negative regulation of DNA-templated transcription, elongation"/>
    <property type="evidence" value="ECO:0007669"/>
    <property type="project" value="UniProtKB-ARBA"/>
</dbReference>
<dbReference type="GO" id="GO:0071027">
    <property type="term" value="P:nuclear RNA surveillance"/>
    <property type="evidence" value="ECO:0007669"/>
    <property type="project" value="UniProtKB-ARBA"/>
</dbReference>
<dbReference type="PANTHER" id="PTHR19861">
    <property type="entry name" value="WD40 REPEAT PROTEIN SWD2"/>
    <property type="match status" value="1"/>
</dbReference>
<reference evidence="10 11" key="1">
    <citation type="submission" date="2024-10" db="EMBL/GenBank/DDBJ databases">
        <authorList>
            <person name="Kim D."/>
        </authorList>
    </citation>
    <scope>NUCLEOTIDE SEQUENCE [LARGE SCALE GENOMIC DNA]</scope>
    <source>
        <strain evidence="10">Taebaek</strain>
    </source>
</reference>
<dbReference type="CDD" id="cd00200">
    <property type="entry name" value="WD40"/>
    <property type="match status" value="1"/>
</dbReference>
<evidence type="ECO:0000256" key="6">
    <source>
        <dbReference type="ARBA" id="ARBA00023015"/>
    </source>
</evidence>
<dbReference type="SMART" id="SM00320">
    <property type="entry name" value="WD40"/>
    <property type="match status" value="5"/>
</dbReference>
<dbReference type="Proteomes" id="UP001620645">
    <property type="component" value="Unassembled WGS sequence"/>
</dbReference>
<dbReference type="InterPro" id="IPR037867">
    <property type="entry name" value="Swd2/WDR82"/>
</dbReference>
<evidence type="ECO:0000256" key="4">
    <source>
        <dbReference type="ARBA" id="ARBA00022574"/>
    </source>
</evidence>
<evidence type="ECO:0000313" key="11">
    <source>
        <dbReference type="Proteomes" id="UP001620645"/>
    </source>
</evidence>
<dbReference type="InterPro" id="IPR001680">
    <property type="entry name" value="WD40_rpt"/>
</dbReference>
<keyword evidence="11" id="KW-1185">Reference proteome</keyword>
<comment type="caution">
    <text evidence="10">The sequence shown here is derived from an EMBL/GenBank/DDBJ whole genome shotgun (WGS) entry which is preliminary data.</text>
</comment>
<dbReference type="InterPro" id="IPR015943">
    <property type="entry name" value="WD40/YVTN_repeat-like_dom_sf"/>
</dbReference>
<evidence type="ECO:0000256" key="7">
    <source>
        <dbReference type="ARBA" id="ARBA00023163"/>
    </source>
</evidence>
<gene>
    <name evidence="10" type="ORF">niasHS_014083</name>
</gene>
<proteinExistence type="inferred from homology"/>